<dbReference type="EMBL" id="WWEQ01000070">
    <property type="protein sequence ID" value="MYM20712.1"/>
    <property type="molecule type" value="Genomic_DNA"/>
</dbReference>
<keyword evidence="1" id="KW-0694">RNA-binding</keyword>
<dbReference type="AlphaFoldDB" id="A0A6N9HAX3"/>
<dbReference type="GO" id="GO:0003723">
    <property type="term" value="F:RNA binding"/>
    <property type="evidence" value="ECO:0007669"/>
    <property type="project" value="UniProtKB-KW"/>
</dbReference>
<dbReference type="CDD" id="cd00165">
    <property type="entry name" value="S4"/>
    <property type="match status" value="1"/>
</dbReference>
<dbReference type="RefSeq" id="WP_160954123.1">
    <property type="nucleotide sequence ID" value="NZ_WWEQ01000070.1"/>
</dbReference>
<evidence type="ECO:0000313" key="2">
    <source>
        <dbReference type="EMBL" id="MYM20712.1"/>
    </source>
</evidence>
<dbReference type="Pfam" id="PF13275">
    <property type="entry name" value="S4_2"/>
    <property type="match status" value="1"/>
</dbReference>
<dbReference type="PROSITE" id="PS50889">
    <property type="entry name" value="S4"/>
    <property type="match status" value="1"/>
</dbReference>
<gene>
    <name evidence="2" type="ORF">GSY69_12270</name>
</gene>
<dbReference type="Gene3D" id="3.10.290.10">
    <property type="entry name" value="RNA-binding S4 domain"/>
    <property type="match status" value="1"/>
</dbReference>
<sequence>MEEISISGESIRLGQLLKLHGIAETGAMAKDLLAAGEVSVNGEPEQRRGRALVPGDRIEVLGQTIAVAAG</sequence>
<keyword evidence="3" id="KW-1185">Reference proteome</keyword>
<dbReference type="Proteomes" id="UP000469215">
    <property type="component" value="Unassembled WGS sequence"/>
</dbReference>
<name>A0A6N9HAX3_9MICO</name>
<accession>A0A6N9HAX3</accession>
<protein>
    <submittedName>
        <fullName evidence="2">RNA-binding S4 domain-containing protein</fullName>
    </submittedName>
</protein>
<evidence type="ECO:0000256" key="1">
    <source>
        <dbReference type="PROSITE-ProRule" id="PRU00182"/>
    </source>
</evidence>
<comment type="caution">
    <text evidence="2">The sequence shown here is derived from an EMBL/GenBank/DDBJ whole genome shotgun (WGS) entry which is preliminary data.</text>
</comment>
<reference evidence="2 3" key="1">
    <citation type="submission" date="2020-01" db="EMBL/GenBank/DDBJ databases">
        <authorList>
            <person name="Deng T."/>
        </authorList>
    </citation>
    <scope>NUCLEOTIDE SEQUENCE [LARGE SCALE GENOMIC DNA]</scope>
    <source>
        <strain evidence="2 3">5221</strain>
    </source>
</reference>
<organism evidence="2 3">
    <name type="scientific">Brevibacterium rongguiense</name>
    <dbReference type="NCBI Taxonomy" id="2695267"/>
    <lineage>
        <taxon>Bacteria</taxon>
        <taxon>Bacillati</taxon>
        <taxon>Actinomycetota</taxon>
        <taxon>Actinomycetes</taxon>
        <taxon>Micrococcales</taxon>
        <taxon>Brevibacteriaceae</taxon>
        <taxon>Brevibacterium</taxon>
    </lineage>
</organism>
<dbReference type="SUPFAM" id="SSF55174">
    <property type="entry name" value="Alpha-L RNA-binding motif"/>
    <property type="match status" value="1"/>
</dbReference>
<dbReference type="InterPro" id="IPR036986">
    <property type="entry name" value="S4_RNA-bd_sf"/>
</dbReference>
<evidence type="ECO:0000313" key="3">
    <source>
        <dbReference type="Proteomes" id="UP000469215"/>
    </source>
</evidence>
<proteinExistence type="predicted"/>